<dbReference type="Proteomes" id="UP001220256">
    <property type="component" value="Unassembled WGS sequence"/>
</dbReference>
<organism evidence="1 2">
    <name type="scientific">Penicillium chrysogenum</name>
    <name type="common">Penicillium notatum</name>
    <dbReference type="NCBI Taxonomy" id="5076"/>
    <lineage>
        <taxon>Eukaryota</taxon>
        <taxon>Fungi</taxon>
        <taxon>Dikarya</taxon>
        <taxon>Ascomycota</taxon>
        <taxon>Pezizomycotina</taxon>
        <taxon>Eurotiomycetes</taxon>
        <taxon>Eurotiomycetidae</taxon>
        <taxon>Eurotiales</taxon>
        <taxon>Aspergillaceae</taxon>
        <taxon>Penicillium</taxon>
        <taxon>Penicillium chrysogenum species complex</taxon>
    </lineage>
</organism>
<protein>
    <submittedName>
        <fullName evidence="1">Fe-containing alcohol dehydrogenase</fullName>
    </submittedName>
</protein>
<comment type="caution">
    <text evidence="1">The sequence shown here is derived from an EMBL/GenBank/DDBJ whole genome shotgun (WGS) entry which is preliminary data.</text>
</comment>
<evidence type="ECO:0000313" key="2">
    <source>
        <dbReference type="Proteomes" id="UP001220256"/>
    </source>
</evidence>
<accession>A0ABQ8WDZ7</accession>
<gene>
    <name evidence="1" type="ORF">N7505_007660</name>
</gene>
<keyword evidence="2" id="KW-1185">Reference proteome</keyword>
<name>A0ABQ8WDZ7_PENCH</name>
<proteinExistence type="predicted"/>
<evidence type="ECO:0000313" key="1">
    <source>
        <dbReference type="EMBL" id="KAJ5264867.1"/>
    </source>
</evidence>
<dbReference type="EMBL" id="JAPVEB010000004">
    <property type="protein sequence ID" value="KAJ5264867.1"/>
    <property type="molecule type" value="Genomic_DNA"/>
</dbReference>
<sequence>MSTHVHRWREKEYAVQMAASSIHFVPSATKEAAMEFTNIGAKPVEGLTSENIPFAIFDKVRTEPRDSSSVDAKLQARLI</sequence>
<reference evidence="1 2" key="1">
    <citation type="journal article" date="2023" name="IMA Fungus">
        <title>Comparative genomic study of the Penicillium genus elucidates a diverse pangenome and 15 lateral gene transfer events.</title>
        <authorList>
            <person name="Petersen C."/>
            <person name="Sorensen T."/>
            <person name="Nielsen M.R."/>
            <person name="Sondergaard T.E."/>
            <person name="Sorensen J.L."/>
            <person name="Fitzpatrick D.A."/>
            <person name="Frisvad J.C."/>
            <person name="Nielsen K.L."/>
        </authorList>
    </citation>
    <scope>NUCLEOTIDE SEQUENCE [LARGE SCALE GENOMIC DNA]</scope>
    <source>
        <strain evidence="1 2">IBT 3361</strain>
    </source>
</reference>